<dbReference type="AlphaFoldDB" id="A0A1Y5P9U8"/>
<keyword evidence="1" id="KW-0812">Transmembrane</keyword>
<reference evidence="2" key="1">
    <citation type="submission" date="2016-03" db="EMBL/GenBank/DDBJ databases">
        <authorList>
            <person name="Ploux O."/>
        </authorList>
    </citation>
    <scope>NUCLEOTIDE SEQUENCE</scope>
    <source>
        <strain evidence="2">UC10</strain>
    </source>
</reference>
<sequence length="157" mass="16795">MSSTMNGHDNDPPRPRRRLLLTAIPVVAGAVVGAVAISTGALRLGTSGDSTPSAEQSAQERCRADVLKRLVAPSSAHLTDVRTVPSSLDTEGRDLFSLTLEEPLKGVDTSRITVFDVTGVVNSLNEFGSTIQDHFDCRAYFVDGSLAHTLVLFDHPH</sequence>
<feature type="transmembrane region" description="Helical" evidence="1">
    <location>
        <begin position="20"/>
        <end position="42"/>
    </location>
</feature>
<name>A0A1Y5P9U8_9MYCO</name>
<organism evidence="2">
    <name type="scientific">uncultured Mycobacterium sp</name>
    <dbReference type="NCBI Taxonomy" id="171292"/>
    <lineage>
        <taxon>Bacteria</taxon>
        <taxon>Bacillati</taxon>
        <taxon>Actinomycetota</taxon>
        <taxon>Actinomycetes</taxon>
        <taxon>Mycobacteriales</taxon>
        <taxon>Mycobacteriaceae</taxon>
        <taxon>Mycobacterium</taxon>
        <taxon>environmental samples</taxon>
    </lineage>
</organism>
<keyword evidence="1" id="KW-0472">Membrane</keyword>
<proteinExistence type="predicted"/>
<dbReference type="EMBL" id="FLQS01000016">
    <property type="protein sequence ID" value="SBS75462.1"/>
    <property type="molecule type" value="Genomic_DNA"/>
</dbReference>
<evidence type="ECO:0000313" key="2">
    <source>
        <dbReference type="EMBL" id="SBS75462.1"/>
    </source>
</evidence>
<protein>
    <submittedName>
        <fullName evidence="2">Uncharacterized protein</fullName>
    </submittedName>
</protein>
<evidence type="ECO:0000256" key="1">
    <source>
        <dbReference type="SAM" id="Phobius"/>
    </source>
</evidence>
<gene>
    <name evidence="2" type="ORF">MHPYR_230032</name>
</gene>
<keyword evidence="1" id="KW-1133">Transmembrane helix</keyword>
<accession>A0A1Y5P9U8</accession>